<keyword evidence="6 12" id="KW-0028">Amino-acid biosynthesis</keyword>
<dbReference type="GO" id="GO:0004834">
    <property type="term" value="F:tryptophan synthase activity"/>
    <property type="evidence" value="ECO:0007669"/>
    <property type="project" value="UniProtKB-UniRule"/>
</dbReference>
<dbReference type="Gene3D" id="3.40.50.1100">
    <property type="match status" value="2"/>
</dbReference>
<comment type="catalytic activity">
    <reaction evidence="11 12">
        <text>(1S,2R)-1-C-(indol-3-yl)glycerol 3-phosphate + L-serine = D-glyceraldehyde 3-phosphate + L-tryptophan + H2O</text>
        <dbReference type="Rhea" id="RHEA:10532"/>
        <dbReference type="ChEBI" id="CHEBI:15377"/>
        <dbReference type="ChEBI" id="CHEBI:33384"/>
        <dbReference type="ChEBI" id="CHEBI:57912"/>
        <dbReference type="ChEBI" id="CHEBI:58866"/>
        <dbReference type="ChEBI" id="CHEBI:59776"/>
        <dbReference type="EC" id="4.2.1.20"/>
    </reaction>
</comment>
<dbReference type="PANTHER" id="PTHR48077">
    <property type="entry name" value="TRYPTOPHAN SYNTHASE-RELATED"/>
    <property type="match status" value="1"/>
</dbReference>
<dbReference type="CDD" id="cd06446">
    <property type="entry name" value="Trp-synth_B"/>
    <property type="match status" value="1"/>
</dbReference>
<dbReference type="UniPathway" id="UPA00035">
    <property type="reaction ID" value="UER00044"/>
</dbReference>
<keyword evidence="16" id="KW-1185">Reference proteome</keyword>
<feature type="modified residue" description="N6-(pyridoxal phosphate)lysine" evidence="12">
    <location>
        <position position="109"/>
    </location>
</feature>
<dbReference type="FunFam" id="3.40.50.1100:FF:000004">
    <property type="entry name" value="Tryptophan synthase beta chain"/>
    <property type="match status" value="1"/>
</dbReference>
<name>A0A375YLA6_MYCPF</name>
<keyword evidence="8 12" id="KW-0663">Pyridoxal phosphate</keyword>
<evidence type="ECO:0000256" key="8">
    <source>
        <dbReference type="ARBA" id="ARBA00022898"/>
    </source>
</evidence>
<dbReference type="Pfam" id="PF00291">
    <property type="entry name" value="PALP"/>
    <property type="match status" value="1"/>
</dbReference>
<feature type="region of interest" description="Disordered" evidence="13">
    <location>
        <begin position="1"/>
        <end position="31"/>
    </location>
</feature>
<evidence type="ECO:0000259" key="14">
    <source>
        <dbReference type="Pfam" id="PF00291"/>
    </source>
</evidence>
<evidence type="ECO:0000256" key="12">
    <source>
        <dbReference type="HAMAP-Rule" id="MF_00133"/>
    </source>
</evidence>
<evidence type="ECO:0000256" key="11">
    <source>
        <dbReference type="ARBA" id="ARBA00049047"/>
    </source>
</evidence>
<dbReference type="PANTHER" id="PTHR48077:SF3">
    <property type="entry name" value="TRYPTOPHAN SYNTHASE"/>
    <property type="match status" value="1"/>
</dbReference>
<dbReference type="EMBL" id="UEGS01000001">
    <property type="protein sequence ID" value="SRX81937.1"/>
    <property type="molecule type" value="Genomic_DNA"/>
</dbReference>
<gene>
    <name evidence="12" type="primary">trpB</name>
    <name evidence="15" type="ORF">MPP7335_03693</name>
</gene>
<proteinExistence type="inferred from homology"/>
<dbReference type="FunFam" id="3.40.50.1100:FF:000001">
    <property type="entry name" value="Tryptophan synthase beta chain"/>
    <property type="match status" value="1"/>
</dbReference>
<keyword evidence="7 12" id="KW-0822">Tryptophan biosynthesis</keyword>
<evidence type="ECO:0000256" key="2">
    <source>
        <dbReference type="ARBA" id="ARBA00002786"/>
    </source>
</evidence>
<dbReference type="SUPFAM" id="SSF53686">
    <property type="entry name" value="Tryptophan synthase beta subunit-like PLP-dependent enzymes"/>
    <property type="match status" value="1"/>
</dbReference>
<dbReference type="AlphaFoldDB" id="A0A375YLA6"/>
<comment type="similarity">
    <text evidence="4 12">Belongs to the TrpB family.</text>
</comment>
<dbReference type="PROSITE" id="PS00168">
    <property type="entry name" value="TRP_SYNTHASE_BETA"/>
    <property type="match status" value="1"/>
</dbReference>
<dbReference type="NCBIfam" id="TIGR00263">
    <property type="entry name" value="trpB"/>
    <property type="match status" value="1"/>
</dbReference>
<evidence type="ECO:0000256" key="5">
    <source>
        <dbReference type="ARBA" id="ARBA00011270"/>
    </source>
</evidence>
<evidence type="ECO:0000256" key="13">
    <source>
        <dbReference type="SAM" id="MobiDB-lite"/>
    </source>
</evidence>
<dbReference type="InterPro" id="IPR036052">
    <property type="entry name" value="TrpB-like_PALP_sf"/>
</dbReference>
<evidence type="ECO:0000256" key="6">
    <source>
        <dbReference type="ARBA" id="ARBA00022605"/>
    </source>
</evidence>
<evidence type="ECO:0000256" key="3">
    <source>
        <dbReference type="ARBA" id="ARBA00004733"/>
    </source>
</evidence>
<dbReference type="InterPro" id="IPR006653">
    <property type="entry name" value="Trp_synth_b_CS"/>
</dbReference>
<evidence type="ECO:0000256" key="4">
    <source>
        <dbReference type="ARBA" id="ARBA00009982"/>
    </source>
</evidence>
<protein>
    <recommendedName>
        <fullName evidence="12">Tryptophan synthase beta chain</fullName>
        <ecNumber evidence="12">4.2.1.20</ecNumber>
    </recommendedName>
</protein>
<dbReference type="STRING" id="39692.BST38_10900"/>
<comment type="pathway">
    <text evidence="3 12">Amino-acid biosynthesis; L-tryptophan biosynthesis; L-tryptophan from chorismate: step 5/5.</text>
</comment>
<dbReference type="HAMAP" id="MF_00133">
    <property type="entry name" value="Trp_synth_beta"/>
    <property type="match status" value="1"/>
</dbReference>
<dbReference type="InterPro" id="IPR006654">
    <property type="entry name" value="Trp_synth_beta"/>
</dbReference>
<keyword evidence="9 12" id="KW-0057">Aromatic amino acid biosynthesis</keyword>
<evidence type="ECO:0000256" key="10">
    <source>
        <dbReference type="ARBA" id="ARBA00023239"/>
    </source>
</evidence>
<evidence type="ECO:0000313" key="15">
    <source>
        <dbReference type="EMBL" id="SRX81937.1"/>
    </source>
</evidence>
<dbReference type="Proteomes" id="UP000252008">
    <property type="component" value="Unassembled WGS sequence"/>
</dbReference>
<dbReference type="EC" id="4.2.1.20" evidence="12"/>
<evidence type="ECO:0000256" key="9">
    <source>
        <dbReference type="ARBA" id="ARBA00023141"/>
    </source>
</evidence>
<comment type="function">
    <text evidence="2 12">The beta subunit is responsible for the synthesis of L-tryptophan from indole and L-serine.</text>
</comment>
<comment type="cofactor">
    <cofactor evidence="1 12">
        <name>pyridoxal 5'-phosphate</name>
        <dbReference type="ChEBI" id="CHEBI:597326"/>
    </cofactor>
</comment>
<sequence>MTENSGPELPRASAAVAEPTPHDPDARGHFGAYGGRLVPEALMAVIEEVTAAYEKARSDQTFLDELDRLQKHYTGRPSPLYEAERLSEHAGGARIFLKREDLNHTGSHKINNVLGQALLAKKMGKTRVIAETGAGQHGVATATACALLGLECVIYMGAVDTARQALNVARMRLLGASVVAVESGSKTLKDAINETFRDWVSNADDTYYCFGTAAGPHPFPVMVRDFQRVIGLEARAQMLDQAGRLPDAVVACVGGGSNAIGIFHAFIDDPGVRLIGYEAAGDGVETGRHAATFTGGSPGAFQGSFSYLLQDEDGQTIESHSISAGLDYPGVGPEHALLKDIGRAEYLPITDSEAMDALSLLSRTEGIIPAIESAHAVAGALKLGPQLDAGSIILVNVSGRGDKDVETAAKWFGLLEDGTP</sequence>
<keyword evidence="10 12" id="KW-0456">Lyase</keyword>
<feature type="domain" description="Tryptophan synthase beta chain-like PALP" evidence="14">
    <location>
        <begin position="75"/>
        <end position="399"/>
    </location>
</feature>
<dbReference type="InterPro" id="IPR001926">
    <property type="entry name" value="TrpB-like_PALP"/>
</dbReference>
<evidence type="ECO:0000256" key="7">
    <source>
        <dbReference type="ARBA" id="ARBA00022822"/>
    </source>
</evidence>
<dbReference type="RefSeq" id="WP_083143306.1">
    <property type="nucleotide sequence ID" value="NZ_MVID01000007.1"/>
</dbReference>
<dbReference type="PIRSF" id="PIRSF001413">
    <property type="entry name" value="Trp_syn_beta"/>
    <property type="match status" value="1"/>
</dbReference>
<comment type="subunit">
    <text evidence="5 12">Tetramer of two alpha and two beta chains.</text>
</comment>
<evidence type="ECO:0000313" key="16">
    <source>
        <dbReference type="Proteomes" id="UP000252008"/>
    </source>
</evidence>
<reference evidence="15 16" key="1">
    <citation type="submission" date="2018-05" db="EMBL/GenBank/DDBJ databases">
        <authorList>
            <consortium name="IHU Genomes"/>
        </authorList>
    </citation>
    <scope>NUCLEOTIDE SEQUENCE [LARGE SCALE GENOMIC DNA]</scope>
    <source>
        <strain evidence="15 16">P7335</strain>
    </source>
</reference>
<organism evidence="15 16">
    <name type="scientific">Mycolicibacterium parafortuitum</name>
    <name type="common">Mycobacterium parafortuitum</name>
    <dbReference type="NCBI Taxonomy" id="39692"/>
    <lineage>
        <taxon>Bacteria</taxon>
        <taxon>Bacillati</taxon>
        <taxon>Actinomycetota</taxon>
        <taxon>Actinomycetes</taxon>
        <taxon>Mycobacteriales</taxon>
        <taxon>Mycobacteriaceae</taxon>
        <taxon>Mycolicibacterium</taxon>
    </lineage>
</organism>
<dbReference type="InterPro" id="IPR023026">
    <property type="entry name" value="Trp_synth_beta/beta-like"/>
</dbReference>
<accession>A0A375YLA6</accession>
<evidence type="ECO:0000256" key="1">
    <source>
        <dbReference type="ARBA" id="ARBA00001933"/>
    </source>
</evidence>
<dbReference type="GO" id="GO:0005737">
    <property type="term" value="C:cytoplasm"/>
    <property type="evidence" value="ECO:0007669"/>
    <property type="project" value="TreeGrafter"/>
</dbReference>